<proteinExistence type="predicted"/>
<dbReference type="EMBL" id="MK697702">
    <property type="protein sequence ID" value="QHR91426.1"/>
    <property type="molecule type" value="Genomic_DNA"/>
</dbReference>
<geneLocation type="mitochondrion" evidence="1"/>
<reference evidence="1" key="1">
    <citation type="submission" date="2019-03" db="EMBL/GenBank/DDBJ databases">
        <title>Largest Complete Mitochondrial Genome of a Gymnosperm, Sitka Spruce (Picea sitchensis), Indicates Complex Physical Structure.</title>
        <authorList>
            <person name="Jackman S.D."/>
            <person name="Coombe L."/>
            <person name="Warren R."/>
            <person name="Kirk H."/>
            <person name="Trinh E."/>
            <person name="McLeod T."/>
            <person name="Pleasance S."/>
            <person name="Pandoh P."/>
            <person name="Zhao Y."/>
            <person name="Coope R."/>
            <person name="Bousquet J."/>
            <person name="Bohlmann J.C."/>
            <person name="Jones S.J.M."/>
            <person name="Birol I."/>
        </authorList>
    </citation>
    <scope>NUCLEOTIDE SEQUENCE</scope>
    <source>
        <strain evidence="1">Q903</strain>
    </source>
</reference>
<accession>A0A6B9XWJ2</accession>
<gene>
    <name evidence="1" type="primary">orf05492</name>
    <name evidence="1" type="ORF">Q903MT_gene5460</name>
</gene>
<protein>
    <submittedName>
        <fullName evidence="1">Uncharacterized protein</fullName>
    </submittedName>
</protein>
<sequence>MGPALLPWGEPRLVLRITQLGCTGDYEHVDYLLVCYRNTSHTMARKSNRNKTGRAQTGAHR</sequence>
<keyword evidence="1" id="KW-0496">Mitochondrion</keyword>
<evidence type="ECO:0000313" key="1">
    <source>
        <dbReference type="EMBL" id="QHR91426.1"/>
    </source>
</evidence>
<organism evidence="1">
    <name type="scientific">Picea sitchensis</name>
    <name type="common">Sitka spruce</name>
    <name type="synonym">Pinus sitchensis</name>
    <dbReference type="NCBI Taxonomy" id="3332"/>
    <lineage>
        <taxon>Eukaryota</taxon>
        <taxon>Viridiplantae</taxon>
        <taxon>Streptophyta</taxon>
        <taxon>Embryophyta</taxon>
        <taxon>Tracheophyta</taxon>
        <taxon>Spermatophyta</taxon>
        <taxon>Pinopsida</taxon>
        <taxon>Pinidae</taxon>
        <taxon>Conifers I</taxon>
        <taxon>Pinales</taxon>
        <taxon>Pinaceae</taxon>
        <taxon>Picea</taxon>
    </lineage>
</organism>
<name>A0A6B9XWJ2_PICSI</name>
<dbReference type="AlphaFoldDB" id="A0A6B9XWJ2"/>